<dbReference type="PROSITE" id="PS50212">
    <property type="entry name" value="RASGEF_NTER"/>
    <property type="match status" value="1"/>
</dbReference>
<accession>A0AAJ7WA10</accession>
<evidence type="ECO:0000259" key="6">
    <source>
        <dbReference type="PROSITE" id="PS50212"/>
    </source>
</evidence>
<dbReference type="Pfam" id="PF00788">
    <property type="entry name" value="RA"/>
    <property type="match status" value="1"/>
</dbReference>
<evidence type="ECO:0000313" key="7">
    <source>
        <dbReference type="Proteomes" id="UP000694925"/>
    </source>
</evidence>
<dbReference type="CDD" id="cd00155">
    <property type="entry name" value="RasGEF"/>
    <property type="match status" value="1"/>
</dbReference>
<gene>
    <name evidence="8" type="primary">LOC108624080</name>
</gene>
<sequence length="825" mass="92577">MSADNGDDSLNRNRSAERRRGSSADIHTWMLWPVLGDDGLSPTSPPAAASASLKGVNKLAPLLLCAPCKPTSHRKNQNSTQWYVQQPTWRLWGEERGDGVIYTVYLKKVRYHRPTRSLSASDSDDEISHLEWETVRVRFLKAGTVQRLVESLANDDGELESTYINVFLATYRAFTTPREVLELLLARYDALDETSGGALTGEQHRKTLVQALHVWLDAYPGDWKSPPNHPLLTRLLDFTHRRLPGSELELKARHRLHRFQREDQIDSCMVYDNGRLPRGSPDPIADHWANYSFPEVPHRHFAEQLTRMDAEVFKKLVAHQCLGAVWSRRDRSRSHDAATVLATVNQFNAVSLRVISTILKDTALKSQERARILETWIDIAQELRVLKNFSSLKAIVSGLQSNPVYRLEKCWQCMPREKHELFRELERIFSEENNAWTQRELLIKEGTAKFADTAGRSDRHLQKLFQKQNTHAGNISYGTIPYLGTFLTDLTMIDTAIPDTIAEGLINFDKRRKEFEVLARIRLLQGAANAYNFNTDPLFDRWFHSVVVLDDREAYKLSCQIEPPPPGNTLNTRGKKKQVSMLSLISIIRSQSRSRSRSPVTGLVLQCHQGHRKNDSIASTSSSSSSQFYCDLDSLPSSPHNSLDRRTSPSQMSSSSSSSSLPSLDVSLSSGGGSGATGNQHNRLAPPAPVNTAAISNGNGPSLVGLSSPSHSHKSSPDFYIIKVTMETDKVETEGVVLYKSIMLSNNERTPQVIRNAMLKLGIEGSPDQYTLAQVLPDREMVLPNSANVYYAVNTAHNLNFILRPRKDPNDSATESPKSKSSHKR</sequence>
<dbReference type="PANTHER" id="PTHR23113:SF312">
    <property type="entry name" value="RAL GUANINE NUCLEOTIDE DISSOCIATION STIMULATOR-LIKE, ISOFORM E"/>
    <property type="match status" value="1"/>
</dbReference>
<feature type="compositionally biased region" description="Low complexity" evidence="3">
    <location>
        <begin position="648"/>
        <end position="669"/>
    </location>
</feature>
<dbReference type="PROSITE" id="PS50009">
    <property type="entry name" value="RASGEF_CAT"/>
    <property type="match status" value="1"/>
</dbReference>
<evidence type="ECO:0000256" key="2">
    <source>
        <dbReference type="PROSITE-ProRule" id="PRU00168"/>
    </source>
</evidence>
<feature type="domain" description="Ras-associating" evidence="5">
    <location>
        <begin position="718"/>
        <end position="808"/>
    </location>
</feature>
<keyword evidence="7" id="KW-1185">Reference proteome</keyword>
<feature type="compositionally biased region" description="Basic and acidic residues" evidence="3">
    <location>
        <begin position="9"/>
        <end position="21"/>
    </location>
</feature>
<dbReference type="InterPro" id="IPR036964">
    <property type="entry name" value="RASGEF_cat_dom_sf"/>
</dbReference>
<dbReference type="Gene3D" id="1.10.840.10">
    <property type="entry name" value="Ras guanine-nucleotide exchange factors catalytic domain"/>
    <property type="match status" value="1"/>
</dbReference>
<dbReference type="Pfam" id="PF00617">
    <property type="entry name" value="RasGEF"/>
    <property type="match status" value="1"/>
</dbReference>
<dbReference type="SMART" id="SM00314">
    <property type="entry name" value="RA"/>
    <property type="match status" value="1"/>
</dbReference>
<dbReference type="InterPro" id="IPR001895">
    <property type="entry name" value="RASGEF_cat_dom"/>
</dbReference>
<dbReference type="SMART" id="SM00147">
    <property type="entry name" value="RasGEF"/>
    <property type="match status" value="1"/>
</dbReference>
<dbReference type="SMART" id="SM00229">
    <property type="entry name" value="RasGEFN"/>
    <property type="match status" value="1"/>
</dbReference>
<dbReference type="SUPFAM" id="SSF54236">
    <property type="entry name" value="Ubiquitin-like"/>
    <property type="match status" value="1"/>
</dbReference>
<dbReference type="PANTHER" id="PTHR23113">
    <property type="entry name" value="GUANINE NUCLEOTIDE EXCHANGE FACTOR"/>
    <property type="match status" value="1"/>
</dbReference>
<dbReference type="InterPro" id="IPR029071">
    <property type="entry name" value="Ubiquitin-like_domsf"/>
</dbReference>
<dbReference type="InterPro" id="IPR000651">
    <property type="entry name" value="Ras-like_Gua-exchang_fac_N"/>
</dbReference>
<dbReference type="CDD" id="cd06224">
    <property type="entry name" value="REM"/>
    <property type="match status" value="1"/>
</dbReference>
<dbReference type="SUPFAM" id="SSF48366">
    <property type="entry name" value="Ras GEF"/>
    <property type="match status" value="1"/>
</dbReference>
<dbReference type="Pfam" id="PF00618">
    <property type="entry name" value="RasGEF_N"/>
    <property type="match status" value="1"/>
</dbReference>
<feature type="region of interest" description="Disordered" evidence="3">
    <location>
        <begin position="804"/>
        <end position="825"/>
    </location>
</feature>
<dbReference type="GO" id="GO:0005085">
    <property type="term" value="F:guanyl-nucleotide exchange factor activity"/>
    <property type="evidence" value="ECO:0007669"/>
    <property type="project" value="UniProtKB-KW"/>
</dbReference>
<proteinExistence type="predicted"/>
<keyword evidence="1 2" id="KW-0344">Guanine-nucleotide releasing factor</keyword>
<evidence type="ECO:0000313" key="8">
    <source>
        <dbReference type="RefSeq" id="XP_026668630.1"/>
    </source>
</evidence>
<dbReference type="AlphaFoldDB" id="A0AAJ7WA10"/>
<dbReference type="InterPro" id="IPR023578">
    <property type="entry name" value="Ras_GEF_dom_sf"/>
</dbReference>
<dbReference type="GO" id="GO:0005886">
    <property type="term" value="C:plasma membrane"/>
    <property type="evidence" value="ECO:0007669"/>
    <property type="project" value="TreeGrafter"/>
</dbReference>
<dbReference type="GeneID" id="108624080"/>
<dbReference type="Gene3D" id="1.20.870.10">
    <property type="entry name" value="Son of sevenless (SoS) protein Chain: S domain 1"/>
    <property type="match status" value="1"/>
</dbReference>
<evidence type="ECO:0000259" key="5">
    <source>
        <dbReference type="PROSITE" id="PS50200"/>
    </source>
</evidence>
<feature type="region of interest" description="Disordered" evidence="3">
    <location>
        <begin position="1"/>
        <end position="21"/>
    </location>
</feature>
<evidence type="ECO:0000256" key="1">
    <source>
        <dbReference type="ARBA" id="ARBA00022658"/>
    </source>
</evidence>
<evidence type="ECO:0000259" key="4">
    <source>
        <dbReference type="PROSITE" id="PS50009"/>
    </source>
</evidence>
<feature type="domain" description="Ras-GEF" evidence="4">
    <location>
        <begin position="297"/>
        <end position="564"/>
    </location>
</feature>
<dbReference type="GO" id="GO:0007265">
    <property type="term" value="P:Ras protein signal transduction"/>
    <property type="evidence" value="ECO:0007669"/>
    <property type="project" value="TreeGrafter"/>
</dbReference>
<dbReference type="PROSITE" id="PS50200">
    <property type="entry name" value="RA"/>
    <property type="match status" value="1"/>
</dbReference>
<protein>
    <submittedName>
        <fullName evidence="8">Ral guanine nucleotide dissociation stimulator-like 1 isoform X1</fullName>
    </submittedName>
</protein>
<reference evidence="8" key="1">
    <citation type="submission" date="2025-08" db="UniProtKB">
        <authorList>
            <consortium name="RefSeq"/>
        </authorList>
    </citation>
    <scope>IDENTIFICATION</scope>
    <source>
        <tissue evidence="8">Whole body</tissue>
    </source>
</reference>
<dbReference type="PROSITE" id="PS00720">
    <property type="entry name" value="RASGEF"/>
    <property type="match status" value="1"/>
</dbReference>
<dbReference type="InterPro" id="IPR008937">
    <property type="entry name" value="Ras-like_GEF"/>
</dbReference>
<dbReference type="CTD" id="44115"/>
<feature type="domain" description="N-terminal Ras-GEF" evidence="6">
    <location>
        <begin position="136"/>
        <end position="260"/>
    </location>
</feature>
<name>A0AAJ7WA10_9HYME</name>
<feature type="region of interest" description="Disordered" evidence="3">
    <location>
        <begin position="637"/>
        <end position="696"/>
    </location>
</feature>
<organism evidence="7 8">
    <name type="scientific">Ceratina calcarata</name>
    <dbReference type="NCBI Taxonomy" id="156304"/>
    <lineage>
        <taxon>Eukaryota</taxon>
        <taxon>Metazoa</taxon>
        <taxon>Ecdysozoa</taxon>
        <taxon>Arthropoda</taxon>
        <taxon>Hexapoda</taxon>
        <taxon>Insecta</taxon>
        <taxon>Pterygota</taxon>
        <taxon>Neoptera</taxon>
        <taxon>Endopterygota</taxon>
        <taxon>Hymenoptera</taxon>
        <taxon>Apocrita</taxon>
        <taxon>Aculeata</taxon>
        <taxon>Apoidea</taxon>
        <taxon>Anthophila</taxon>
        <taxon>Apidae</taxon>
        <taxon>Ceratina</taxon>
        <taxon>Zadontomerus</taxon>
    </lineage>
</organism>
<dbReference type="Proteomes" id="UP000694925">
    <property type="component" value="Unplaced"/>
</dbReference>
<dbReference type="InterPro" id="IPR000159">
    <property type="entry name" value="RA_dom"/>
</dbReference>
<dbReference type="InterPro" id="IPR019804">
    <property type="entry name" value="Ras_G-nucl-exch_fac_CS"/>
</dbReference>
<evidence type="ECO:0000256" key="3">
    <source>
        <dbReference type="SAM" id="MobiDB-lite"/>
    </source>
</evidence>
<dbReference type="Gene3D" id="3.10.20.90">
    <property type="entry name" value="Phosphatidylinositol 3-kinase Catalytic Subunit, Chain A, domain 1"/>
    <property type="match status" value="1"/>
</dbReference>
<dbReference type="CDD" id="cd00153">
    <property type="entry name" value="RA_RalGDS_like"/>
    <property type="match status" value="1"/>
</dbReference>
<dbReference type="RefSeq" id="XP_026668630.1">
    <property type="nucleotide sequence ID" value="XM_026812829.1"/>
</dbReference>